<dbReference type="Proteomes" id="UP000054771">
    <property type="component" value="Unassembled WGS sequence"/>
</dbReference>
<dbReference type="STRING" id="454130.A0A0U5C1F2"/>
<sequence length="248" mass="28390">MSQSNETTSSFENPDIRVTDSHIYFLRGVLSNWHPSPEPFSGKRALELCLAQLDELKIPHPDENAISTRLLQAFSFRRGEQWMMALKAWLFERDSIPLGESIEDLDEKSFDELQDDMLSIKPLPETADPQRKGLWESSLCRIMRTNSPKSQKMLGRKVPNFDDELWTKASKPIVFAGCVARAEVDSQLKELYLTSGERVFVEGSRNDRVWGVGLDWKSKEILDDTNWRGTNRLGKAHNEAAIYLRNSS</sequence>
<dbReference type="EMBL" id="CDMC01000001">
    <property type="protein sequence ID" value="CEL01130.1"/>
    <property type="molecule type" value="Genomic_DNA"/>
</dbReference>
<reference evidence="3" key="1">
    <citation type="journal article" date="2016" name="Genome Announc.">
        <title>Draft genome sequences of fungus Aspergillus calidoustus.</title>
        <authorList>
            <person name="Horn F."/>
            <person name="Linde J."/>
            <person name="Mattern D.J."/>
            <person name="Walther G."/>
            <person name="Guthke R."/>
            <person name="Scherlach K."/>
            <person name="Martin K."/>
            <person name="Brakhage A.A."/>
            <person name="Petzke L."/>
            <person name="Valiante V."/>
        </authorList>
    </citation>
    <scope>NUCLEOTIDE SEQUENCE [LARGE SCALE GENOMIC DNA]</scope>
    <source>
        <strain evidence="3">SF006504</strain>
    </source>
</reference>
<evidence type="ECO:0000259" key="1">
    <source>
        <dbReference type="Pfam" id="PF08719"/>
    </source>
</evidence>
<dbReference type="OMA" id="GPLSNWH"/>
<dbReference type="InterPro" id="IPR037238">
    <property type="entry name" value="YbiA-like_sf"/>
</dbReference>
<dbReference type="CDD" id="cd15457">
    <property type="entry name" value="NADAR"/>
    <property type="match status" value="1"/>
</dbReference>
<feature type="domain" description="NADAR" evidence="1">
    <location>
        <begin position="139"/>
        <end position="237"/>
    </location>
</feature>
<evidence type="ECO:0000313" key="3">
    <source>
        <dbReference type="Proteomes" id="UP000054771"/>
    </source>
</evidence>
<dbReference type="Pfam" id="PF08719">
    <property type="entry name" value="NADAR"/>
    <property type="match status" value="1"/>
</dbReference>
<dbReference type="SUPFAM" id="SSF143990">
    <property type="entry name" value="YbiA-like"/>
    <property type="match status" value="1"/>
</dbReference>
<proteinExistence type="predicted"/>
<name>A0A0U5C1F2_ASPCI</name>
<dbReference type="Gene3D" id="1.10.357.40">
    <property type="entry name" value="YbiA-like"/>
    <property type="match status" value="1"/>
</dbReference>
<accession>A0A0U5C1F2</accession>
<dbReference type="AlphaFoldDB" id="A0A0U5C1F2"/>
<dbReference type="InterPro" id="IPR012816">
    <property type="entry name" value="NADAR"/>
</dbReference>
<organism evidence="2 3">
    <name type="scientific">Aspergillus calidoustus</name>
    <dbReference type="NCBI Taxonomy" id="454130"/>
    <lineage>
        <taxon>Eukaryota</taxon>
        <taxon>Fungi</taxon>
        <taxon>Dikarya</taxon>
        <taxon>Ascomycota</taxon>
        <taxon>Pezizomycotina</taxon>
        <taxon>Eurotiomycetes</taxon>
        <taxon>Eurotiomycetidae</taxon>
        <taxon>Eurotiales</taxon>
        <taxon>Aspergillaceae</taxon>
        <taxon>Aspergillus</taxon>
        <taxon>Aspergillus subgen. Nidulantes</taxon>
    </lineage>
</organism>
<gene>
    <name evidence="2" type="ORF">ASPCAL00722</name>
</gene>
<keyword evidence="3" id="KW-1185">Reference proteome</keyword>
<evidence type="ECO:0000313" key="2">
    <source>
        <dbReference type="EMBL" id="CEL01130.1"/>
    </source>
</evidence>
<dbReference type="OrthoDB" id="206452at2759"/>
<protein>
    <recommendedName>
        <fullName evidence="1">NADAR domain-containing protein</fullName>
    </recommendedName>
</protein>